<gene>
    <name evidence="2" type="primary">ORF46656</name>
</gene>
<reference evidence="2" key="1">
    <citation type="submission" date="2014-12" db="EMBL/GenBank/DDBJ databases">
        <title>Insight into the proteome of Arion vulgaris.</title>
        <authorList>
            <person name="Aradska J."/>
            <person name="Bulat T."/>
            <person name="Smidak R."/>
            <person name="Sarate P."/>
            <person name="Gangsoo J."/>
            <person name="Sialana F."/>
            <person name="Bilban M."/>
            <person name="Lubec G."/>
        </authorList>
    </citation>
    <scope>NUCLEOTIDE SEQUENCE</scope>
    <source>
        <tissue evidence="2">Skin</tissue>
    </source>
</reference>
<dbReference type="EMBL" id="HACG01016092">
    <property type="protein sequence ID" value="CEK62957.1"/>
    <property type="molecule type" value="Transcribed_RNA"/>
</dbReference>
<protein>
    <submittedName>
        <fullName evidence="2">Uncharacterized protein</fullName>
    </submittedName>
</protein>
<evidence type="ECO:0000256" key="1">
    <source>
        <dbReference type="SAM" id="MobiDB-lite"/>
    </source>
</evidence>
<sequence>MGDVADDSQDKNDSDSNNLVSDSDKTGTECFDVYSSIADIPRGIGVDYGPPTSKTGGVSYCGYVWGATPTA</sequence>
<organism evidence="2">
    <name type="scientific">Arion vulgaris</name>
    <dbReference type="NCBI Taxonomy" id="1028688"/>
    <lineage>
        <taxon>Eukaryota</taxon>
        <taxon>Metazoa</taxon>
        <taxon>Spiralia</taxon>
        <taxon>Lophotrochozoa</taxon>
        <taxon>Mollusca</taxon>
        <taxon>Gastropoda</taxon>
        <taxon>Heterobranchia</taxon>
        <taxon>Euthyneura</taxon>
        <taxon>Panpulmonata</taxon>
        <taxon>Eupulmonata</taxon>
        <taxon>Stylommatophora</taxon>
        <taxon>Helicina</taxon>
        <taxon>Arionoidea</taxon>
        <taxon>Arionidae</taxon>
        <taxon>Arion</taxon>
    </lineage>
</organism>
<dbReference type="AlphaFoldDB" id="A0A0B6Z3P2"/>
<feature type="region of interest" description="Disordered" evidence="1">
    <location>
        <begin position="1"/>
        <end position="27"/>
    </location>
</feature>
<name>A0A0B6Z3P2_9EUPU</name>
<accession>A0A0B6Z3P2</accession>
<feature type="non-terminal residue" evidence="2">
    <location>
        <position position="71"/>
    </location>
</feature>
<proteinExistence type="predicted"/>
<evidence type="ECO:0000313" key="2">
    <source>
        <dbReference type="EMBL" id="CEK62957.1"/>
    </source>
</evidence>